<keyword evidence="1" id="KW-1133">Transmembrane helix</keyword>
<organism evidence="3 4">
    <name type="scientific">Porcisia hertigi</name>
    <dbReference type="NCBI Taxonomy" id="2761500"/>
    <lineage>
        <taxon>Eukaryota</taxon>
        <taxon>Discoba</taxon>
        <taxon>Euglenozoa</taxon>
        <taxon>Kinetoplastea</taxon>
        <taxon>Metakinetoplastina</taxon>
        <taxon>Trypanosomatida</taxon>
        <taxon>Trypanosomatidae</taxon>
        <taxon>Leishmaniinae</taxon>
        <taxon>Porcisia</taxon>
    </lineage>
</organism>
<gene>
    <name evidence="3" type="ORF">JKF63_06913</name>
</gene>
<evidence type="ECO:0000313" key="4">
    <source>
        <dbReference type="Proteomes" id="UP000674318"/>
    </source>
</evidence>
<name>A0A836YG10_9TRYP</name>
<dbReference type="KEGG" id="phet:94292937"/>
<dbReference type="EMBL" id="JAFJZO010000009">
    <property type="protein sequence ID" value="KAG5510615.1"/>
    <property type="molecule type" value="Genomic_DNA"/>
</dbReference>
<dbReference type="AlphaFoldDB" id="A0A836YG10"/>
<keyword evidence="2" id="KW-0732">Signal</keyword>
<keyword evidence="4" id="KW-1185">Reference proteome</keyword>
<dbReference type="Proteomes" id="UP000674318">
    <property type="component" value="Unassembled WGS sequence"/>
</dbReference>
<protein>
    <submittedName>
        <fullName evidence="3">Uncharacterized protein</fullName>
    </submittedName>
</protein>
<dbReference type="RefSeq" id="XP_067759219.1">
    <property type="nucleotide sequence ID" value="XM_067902860.1"/>
</dbReference>
<keyword evidence="1" id="KW-0472">Membrane</keyword>
<sequence>MAPNTVLRSVLVAVVVVLLFAALLVPTAAAVVASTPASSSAQRRQNFYSFAAYAERVGAALELLVRGYDSNDEDEIRSVANEFVEDSLFNPSAGQIPIQGADPTSPLAYMTQYLQHSQSVVRSAIRSVTGCARALRTLTYVVIGAPLDNETDTLLAQVKADSSHSAEMGGFMSPHLAPLKNELMSHAAIHSIATNTSYITASQPPQTSDNVRHRQAETLASRAAALTPVSCSLGLNAYSSDVIIACSGTPQQYTTAEYMALSAAQQKQCSGTITGDPKTSQTCVCPRDFFLLQTRGGYTCQSRPLDVEVSLENKYPCVSEDDVALGLPGTVEGEYCIQTTRNSTLEFSVTWKYAFLSNDAIMAATVQDMLTTPPEVPPNANTLRWVVMVDSVLFMGTYSELGINEELFQFIVAGYAGSGQRPPSPGDAGFYLSMNTPLWDSSAFSAVFCFASPRKTQNQMKEVKLDSLDLLREYLGNANGISSHSLTLDLSAVPDDFLEGNQMYVETGIKTNLFIYPHRVARIHISFTDLPEPPANSHRYHRQFNPLYILLIAAIGVVSVGTASAVLWYYCMQQDDYDDRLVSDAQQKKKQRQGSGTN</sequence>
<evidence type="ECO:0000256" key="1">
    <source>
        <dbReference type="SAM" id="Phobius"/>
    </source>
</evidence>
<feature type="chain" id="PRO_5032573632" evidence="2">
    <location>
        <begin position="30"/>
        <end position="598"/>
    </location>
</feature>
<dbReference type="OrthoDB" id="273375at2759"/>
<evidence type="ECO:0000313" key="3">
    <source>
        <dbReference type="EMBL" id="KAG5510615.1"/>
    </source>
</evidence>
<comment type="caution">
    <text evidence="3">The sequence shown here is derived from an EMBL/GenBank/DDBJ whole genome shotgun (WGS) entry which is preliminary data.</text>
</comment>
<evidence type="ECO:0000256" key="2">
    <source>
        <dbReference type="SAM" id="SignalP"/>
    </source>
</evidence>
<feature type="signal peptide" evidence="2">
    <location>
        <begin position="1"/>
        <end position="29"/>
    </location>
</feature>
<reference evidence="3 4" key="1">
    <citation type="submission" date="2021-02" db="EMBL/GenBank/DDBJ databases">
        <title>Porcisia hertigi Genome sequencing and assembly.</title>
        <authorList>
            <person name="Almutairi H."/>
            <person name="Gatherer D."/>
        </authorList>
    </citation>
    <scope>NUCLEOTIDE SEQUENCE [LARGE SCALE GENOMIC DNA]</scope>
    <source>
        <strain evidence="3 4">C119</strain>
    </source>
</reference>
<accession>A0A836YG10</accession>
<keyword evidence="1" id="KW-0812">Transmembrane</keyword>
<feature type="transmembrane region" description="Helical" evidence="1">
    <location>
        <begin position="547"/>
        <end position="570"/>
    </location>
</feature>
<dbReference type="GeneID" id="94292937"/>
<proteinExistence type="predicted"/>